<dbReference type="InterPro" id="IPR016181">
    <property type="entry name" value="Acyl_CoA_acyltransferase"/>
</dbReference>
<dbReference type="PROSITE" id="PS51729">
    <property type="entry name" value="GNAT_YJDJ"/>
    <property type="match status" value="1"/>
</dbReference>
<dbReference type="RefSeq" id="WP_148623166.1">
    <property type="nucleotide sequence ID" value="NZ_SDGZ01000020.1"/>
</dbReference>
<keyword evidence="3" id="KW-1185">Reference proteome</keyword>
<proteinExistence type="predicted"/>
<reference evidence="2 3" key="1">
    <citation type="submission" date="2019-01" db="EMBL/GenBank/DDBJ databases">
        <title>Weissella sp. nov., a novel lactic acid bacterium isolated from animal feces.</title>
        <authorList>
            <person name="Wang L.-T."/>
        </authorList>
    </citation>
    <scope>NUCLEOTIDE SEQUENCE [LARGE SCALE GENOMIC DNA]</scope>
    <source>
        <strain evidence="2 3">8H-2</strain>
    </source>
</reference>
<sequence length="92" mass="10455">MDFQYEPGRLWHETAGKIDAEIRFPAINDGKTWSIDETRVDPDLRGQGIAGQMLAEVVERAKAAGVTLKPVCSYARMQFFKNSNYQALQYKD</sequence>
<dbReference type="AlphaFoldDB" id="A0A6C2C405"/>
<dbReference type="InterPro" id="IPR031165">
    <property type="entry name" value="GNAT_YJDJ"/>
</dbReference>
<comment type="caution">
    <text evidence="2">The sequence shown here is derived from an EMBL/GenBank/DDBJ whole genome shotgun (WGS) entry which is preliminary data.</text>
</comment>
<accession>A0A6C2C405</accession>
<dbReference type="SUPFAM" id="SSF55729">
    <property type="entry name" value="Acyl-CoA N-acyltransferases (Nat)"/>
    <property type="match status" value="1"/>
</dbReference>
<name>A0A6C2C405_9LACO</name>
<evidence type="ECO:0000313" key="3">
    <source>
        <dbReference type="Proteomes" id="UP000371977"/>
    </source>
</evidence>
<dbReference type="CDD" id="cd04301">
    <property type="entry name" value="NAT_SF"/>
    <property type="match status" value="1"/>
</dbReference>
<gene>
    <name evidence="2" type="ORF">ESZ50_08635</name>
</gene>
<dbReference type="Gene3D" id="3.40.630.30">
    <property type="match status" value="1"/>
</dbReference>
<dbReference type="GO" id="GO:0016740">
    <property type="term" value="F:transferase activity"/>
    <property type="evidence" value="ECO:0007669"/>
    <property type="project" value="UniProtKB-KW"/>
</dbReference>
<feature type="domain" description="N-acetyltransferase" evidence="1">
    <location>
        <begin position="2"/>
        <end position="90"/>
    </location>
</feature>
<keyword evidence="2" id="KW-0808">Transferase</keyword>
<evidence type="ECO:0000259" key="1">
    <source>
        <dbReference type="PROSITE" id="PS51729"/>
    </source>
</evidence>
<dbReference type="Proteomes" id="UP000371977">
    <property type="component" value="Unassembled WGS sequence"/>
</dbReference>
<protein>
    <submittedName>
        <fullName evidence="2">N-acetyltransferase</fullName>
    </submittedName>
</protein>
<dbReference type="OrthoDB" id="9793389at2"/>
<evidence type="ECO:0000313" key="2">
    <source>
        <dbReference type="EMBL" id="TYC48419.1"/>
    </source>
</evidence>
<organism evidence="2 3">
    <name type="scientific">Weissella muntiaci</name>
    <dbReference type="NCBI Taxonomy" id="2508881"/>
    <lineage>
        <taxon>Bacteria</taxon>
        <taxon>Bacillati</taxon>
        <taxon>Bacillota</taxon>
        <taxon>Bacilli</taxon>
        <taxon>Lactobacillales</taxon>
        <taxon>Lactobacillaceae</taxon>
        <taxon>Weissella</taxon>
    </lineage>
</organism>
<dbReference type="EMBL" id="SDGZ01000020">
    <property type="protein sequence ID" value="TYC48419.1"/>
    <property type="molecule type" value="Genomic_DNA"/>
</dbReference>
<dbReference type="Pfam" id="PF14542">
    <property type="entry name" value="Acetyltransf_CG"/>
    <property type="match status" value="1"/>
</dbReference>